<proteinExistence type="inferred from homology"/>
<keyword evidence="6 10" id="KW-1133">Transmembrane helix</keyword>
<dbReference type="EMBL" id="JAZHOG010000008">
    <property type="protein sequence ID" value="MEJ8568513.1"/>
    <property type="molecule type" value="Genomic_DNA"/>
</dbReference>
<dbReference type="RefSeq" id="WP_354695835.1">
    <property type="nucleotide sequence ID" value="NZ_JAZHOG010000008.1"/>
</dbReference>
<evidence type="ECO:0000256" key="4">
    <source>
        <dbReference type="ARBA" id="ARBA00022692"/>
    </source>
</evidence>
<evidence type="ECO:0000259" key="12">
    <source>
        <dbReference type="Pfam" id="PF02096"/>
    </source>
</evidence>
<dbReference type="PANTHER" id="PTHR12428:SF65">
    <property type="entry name" value="CYTOCHROME C OXIDASE ASSEMBLY PROTEIN COX18, MITOCHONDRIAL"/>
    <property type="match status" value="1"/>
</dbReference>
<evidence type="ECO:0000313" key="13">
    <source>
        <dbReference type="EMBL" id="MEJ8568513.1"/>
    </source>
</evidence>
<keyword evidence="2" id="KW-0813">Transport</keyword>
<dbReference type="CDD" id="cd20070">
    <property type="entry name" value="5TM_YidC_Alb3"/>
    <property type="match status" value="1"/>
</dbReference>
<evidence type="ECO:0000256" key="8">
    <source>
        <dbReference type="ARBA" id="ARBA00023186"/>
    </source>
</evidence>
<dbReference type="NCBIfam" id="TIGR03592">
    <property type="entry name" value="yidC_oxa1_cterm"/>
    <property type="match status" value="1"/>
</dbReference>
<dbReference type="InterPro" id="IPR047196">
    <property type="entry name" value="YidC_ALB_C"/>
</dbReference>
<keyword evidence="14" id="KW-1185">Reference proteome</keyword>
<evidence type="ECO:0000256" key="3">
    <source>
        <dbReference type="ARBA" id="ARBA00022475"/>
    </source>
</evidence>
<evidence type="ECO:0000256" key="5">
    <source>
        <dbReference type="ARBA" id="ARBA00022927"/>
    </source>
</evidence>
<sequence length="476" mass="52595">MKSGAFFAAGVAFALLLSSAARAQVEITTESLSLHFGAQGELLAAEACHPRCADPDARRQAISAPGGIVSFADAETTQWSWVRGLETRESVLSFRSSDGREVTWSIPESGYGVGLTVQGAGALMLRSGDSLKPRALPGFGGWLEQVRHVVIERDGAEAFGPGELDTETVRAEWAGVRSRFWSVLVSADRSSRFRLGVDADGGPTVLRGGKSEREELLLYIGPVEPRALAATDPLLRHMMYAGLWFWLRWICFALFYLLDAIHALVPVWGVAIVVLSFSVNFLMAPLSRAADRVQQTVHETEARLAPELTRIKQEFRGEEQAAKIIALYKTERVHPLYSLKSLVGVAIVIPVFIGAFDMLAEKFHLMHTPFLWISDLSRPDAFAALPMDLPFFGSSLNLLPFVMTALSIVASVMHRPLAQHALVRRRQVRNMIVLAAVFFVLFYTFPAGMVLYWTTNNLISVLKALWARFRPVTESH</sequence>
<evidence type="ECO:0000256" key="6">
    <source>
        <dbReference type="ARBA" id="ARBA00022989"/>
    </source>
</evidence>
<dbReference type="InterPro" id="IPR028055">
    <property type="entry name" value="YidC/Oxa/ALB_C"/>
</dbReference>
<evidence type="ECO:0000256" key="1">
    <source>
        <dbReference type="ARBA" id="ARBA00004651"/>
    </source>
</evidence>
<evidence type="ECO:0000256" key="11">
    <source>
        <dbReference type="SAM" id="SignalP"/>
    </source>
</evidence>
<evidence type="ECO:0000256" key="9">
    <source>
        <dbReference type="RuleBase" id="RU003945"/>
    </source>
</evidence>
<dbReference type="GO" id="GO:0005886">
    <property type="term" value="C:plasma membrane"/>
    <property type="evidence" value="ECO:0007669"/>
    <property type="project" value="UniProtKB-SubCell"/>
</dbReference>
<evidence type="ECO:0000256" key="2">
    <source>
        <dbReference type="ARBA" id="ARBA00022448"/>
    </source>
</evidence>
<keyword evidence="4 9" id="KW-0812">Transmembrane</keyword>
<feature type="signal peptide" evidence="11">
    <location>
        <begin position="1"/>
        <end position="23"/>
    </location>
</feature>
<evidence type="ECO:0000256" key="7">
    <source>
        <dbReference type="ARBA" id="ARBA00023136"/>
    </source>
</evidence>
<organism evidence="13 14">
    <name type="scientific">Elongatibacter sediminis</name>
    <dbReference type="NCBI Taxonomy" id="3119006"/>
    <lineage>
        <taxon>Bacteria</taxon>
        <taxon>Pseudomonadati</taxon>
        <taxon>Pseudomonadota</taxon>
        <taxon>Gammaproteobacteria</taxon>
        <taxon>Chromatiales</taxon>
        <taxon>Wenzhouxiangellaceae</taxon>
        <taxon>Elongatibacter</taxon>
    </lineage>
</organism>
<protein>
    <submittedName>
        <fullName evidence="13">Membrane protein insertase YidC</fullName>
    </submittedName>
</protein>
<feature type="transmembrane region" description="Helical" evidence="10">
    <location>
        <begin position="431"/>
        <end position="453"/>
    </location>
</feature>
<keyword evidence="7 10" id="KW-0472">Membrane</keyword>
<comment type="subcellular location">
    <subcellularLocation>
        <location evidence="1">Cell membrane</location>
        <topology evidence="1">Multi-pass membrane protein</topology>
    </subcellularLocation>
    <subcellularLocation>
        <location evidence="9">Membrane</location>
        <topology evidence="9">Multi-pass membrane protein</topology>
    </subcellularLocation>
</comment>
<feature type="transmembrane region" description="Helical" evidence="10">
    <location>
        <begin position="389"/>
        <end position="410"/>
    </location>
</feature>
<gene>
    <name evidence="13" type="primary">yidC</name>
    <name evidence="13" type="ORF">V3330_12840</name>
</gene>
<feature type="chain" id="PRO_5044027128" evidence="11">
    <location>
        <begin position="24"/>
        <end position="476"/>
    </location>
</feature>
<dbReference type="GO" id="GO:0051205">
    <property type="term" value="P:protein insertion into membrane"/>
    <property type="evidence" value="ECO:0007669"/>
    <property type="project" value="TreeGrafter"/>
</dbReference>
<keyword evidence="5" id="KW-0653">Protein transport</keyword>
<feature type="domain" description="Membrane insertase YidC/Oxa/ALB C-terminal" evidence="12">
    <location>
        <begin position="268"/>
        <end position="466"/>
    </location>
</feature>
<comment type="caution">
    <text evidence="13">The sequence shown here is derived from an EMBL/GenBank/DDBJ whole genome shotgun (WGS) entry which is preliminary data.</text>
</comment>
<keyword evidence="11" id="KW-0732">Signal</keyword>
<evidence type="ECO:0000313" key="14">
    <source>
        <dbReference type="Proteomes" id="UP001359886"/>
    </source>
</evidence>
<dbReference type="GO" id="GO:0032977">
    <property type="term" value="F:membrane insertase activity"/>
    <property type="evidence" value="ECO:0007669"/>
    <property type="project" value="InterPro"/>
</dbReference>
<dbReference type="GO" id="GO:0015031">
    <property type="term" value="P:protein transport"/>
    <property type="evidence" value="ECO:0007669"/>
    <property type="project" value="UniProtKB-KW"/>
</dbReference>
<dbReference type="InterPro" id="IPR001708">
    <property type="entry name" value="YidC/ALB3/OXA1/COX18"/>
</dbReference>
<evidence type="ECO:0000256" key="10">
    <source>
        <dbReference type="SAM" id="Phobius"/>
    </source>
</evidence>
<comment type="similarity">
    <text evidence="9">Belongs to the OXA1/ALB3/YidC family.</text>
</comment>
<keyword evidence="3" id="KW-1003">Cell membrane</keyword>
<feature type="transmembrane region" description="Helical" evidence="10">
    <location>
        <begin position="337"/>
        <end position="356"/>
    </location>
</feature>
<keyword evidence="8" id="KW-0143">Chaperone</keyword>
<dbReference type="PANTHER" id="PTHR12428">
    <property type="entry name" value="OXA1"/>
    <property type="match status" value="1"/>
</dbReference>
<accession>A0AAW9RI26</accession>
<dbReference type="Pfam" id="PF02096">
    <property type="entry name" value="60KD_IMP"/>
    <property type="match status" value="1"/>
</dbReference>
<dbReference type="AlphaFoldDB" id="A0AAW9RI26"/>
<name>A0AAW9RI26_9GAMM</name>
<feature type="transmembrane region" description="Helical" evidence="10">
    <location>
        <begin position="264"/>
        <end position="283"/>
    </location>
</feature>
<reference evidence="13 14" key="1">
    <citation type="submission" date="2024-02" db="EMBL/GenBank/DDBJ databases">
        <title>A novel Wenzhouxiangellaceae bacterium, isolated from coastal sediments.</title>
        <authorList>
            <person name="Du Z.-J."/>
            <person name="Ye Y.-Q."/>
            <person name="Zhang X.-Y."/>
        </authorList>
    </citation>
    <scope>NUCLEOTIDE SEQUENCE [LARGE SCALE GENOMIC DNA]</scope>
    <source>
        <strain evidence="13 14">CH-27</strain>
    </source>
</reference>
<dbReference type="Proteomes" id="UP001359886">
    <property type="component" value="Unassembled WGS sequence"/>
</dbReference>